<sequence>MNRTQQPKKVSIKSIFSLCLVSIAFSVHPPVQAQIIPDSTLGTEASQLNQNQIIKDAPGDKIDGGATRGINLFHSFSEFNIQDGQRVYFANPTGVENILTRVTGRNGSNIFGTLGVAGAANLFLINPNGILFGQNASLDVQGSFVGTTANGVQFGNQQLFSATNPQIPSLLIVSVPVGLQYGQNPGEIQTQGASLKVLNGQTLTLAGGTVNIDGGQLLAPSGRVELAGVAALDEVGLTQQGQKWRLSLPDGLARYDVSLTNGAIVNGSGGSIAINARNVNILGTGTRLFARINPGLGSVGAKAGDIDVNAVQEVNIAVGGGVAGGIYSGTGRGSVGDSGNINITTGSLKVSGDGARIATPTFGGGKAGNINIVARDTVTFDGGGFHSVRGGVAVVSSVEEGAVNGGDINITTGSLNVIRGAQLNAITFGGGNAGNVNILARDTVTFDGGSFGSTGFSSTGSATAVTEEGTGNGGDINITTGSLKVTGGARLSANTFGGGNAGNVIINARDRVTFDGVASNGVTSRVTTNVTETGKGDGGDISINTGVLSLTNGGNIDAATYGQGNAGNINIAARDAVFFDGVDSDGFGSGAYSSVDSEASGQGGRITVNAGLFSIINKGILSVSSEGQGNAGDLKVNARQLLLDNQGSIVAQTASGEGGNITLKAPELLVLRRGSFISTTAGTAQSGGNGGNITFDGKFIVAIPNENTDISANAFTGTGGNIQINSQGIFGIESRPKPTDKSDITASSELGISGTINLNQPDNSSIQNSFTELSPNVIDTNALIANSCIARGAKRQENSFTITGSGALRNSPGDVLISTYTTGDVRSVESTSRPWKKGDPIIEPQGLYRLPDGRSLLSRACN</sequence>
<organism evidence="3 4">
    <name type="scientific">Dulcicalothrix desertica PCC 7102</name>
    <dbReference type="NCBI Taxonomy" id="232991"/>
    <lineage>
        <taxon>Bacteria</taxon>
        <taxon>Bacillati</taxon>
        <taxon>Cyanobacteriota</taxon>
        <taxon>Cyanophyceae</taxon>
        <taxon>Nostocales</taxon>
        <taxon>Calotrichaceae</taxon>
        <taxon>Dulcicalothrix</taxon>
    </lineage>
</organism>
<dbReference type="InterPro" id="IPR011050">
    <property type="entry name" value="Pectin_lyase_fold/virulence"/>
</dbReference>
<feature type="domain" description="Filamentous haemagglutinin FhaB/tRNA nuclease CdiA-like TPS" evidence="2">
    <location>
        <begin position="45"/>
        <end position="155"/>
    </location>
</feature>
<reference evidence="3" key="1">
    <citation type="submission" date="2018-12" db="EMBL/GenBank/DDBJ databases">
        <authorList>
            <person name="Will S."/>
            <person name="Neumann-Schaal M."/>
            <person name="Henke P."/>
        </authorList>
    </citation>
    <scope>NUCLEOTIDE SEQUENCE</scope>
    <source>
        <strain evidence="3">PCC 7102</strain>
    </source>
</reference>
<evidence type="ECO:0000313" key="3">
    <source>
        <dbReference type="EMBL" id="RUT03907.1"/>
    </source>
</evidence>
<dbReference type="AlphaFoldDB" id="A0A3S1CBE1"/>
<dbReference type="NCBIfam" id="TIGR01901">
    <property type="entry name" value="adhes_NPXG"/>
    <property type="match status" value="1"/>
</dbReference>
<dbReference type="OrthoDB" id="526886at2"/>
<feature type="chain" id="PRO_5030082965" description="Filamentous haemagglutinin FhaB/tRNA nuclease CdiA-like TPS domain-containing protein" evidence="1">
    <location>
        <begin position="34"/>
        <end position="862"/>
    </location>
</feature>
<proteinExistence type="predicted"/>
<dbReference type="InterPro" id="IPR012334">
    <property type="entry name" value="Pectin_lyas_fold"/>
</dbReference>
<evidence type="ECO:0000259" key="2">
    <source>
        <dbReference type="SMART" id="SM00912"/>
    </source>
</evidence>
<name>A0A3S1CBE1_9CYAN</name>
<reference evidence="3" key="2">
    <citation type="journal article" date="2019" name="Genome Biol. Evol.">
        <title>Day and night: Metabolic profiles and evolutionary relationships of six axenic non-marine cyanobacteria.</title>
        <authorList>
            <person name="Will S.E."/>
            <person name="Henke P."/>
            <person name="Boedeker C."/>
            <person name="Huang S."/>
            <person name="Brinkmann H."/>
            <person name="Rohde M."/>
            <person name="Jarek M."/>
            <person name="Friedl T."/>
            <person name="Seufert S."/>
            <person name="Schumacher M."/>
            <person name="Overmann J."/>
            <person name="Neumann-Schaal M."/>
            <person name="Petersen J."/>
        </authorList>
    </citation>
    <scope>NUCLEOTIDE SEQUENCE [LARGE SCALE GENOMIC DNA]</scope>
    <source>
        <strain evidence="3">PCC 7102</strain>
    </source>
</reference>
<evidence type="ECO:0000256" key="1">
    <source>
        <dbReference type="SAM" id="SignalP"/>
    </source>
</evidence>
<gene>
    <name evidence="3" type="ORF">DSM106972_048210</name>
</gene>
<keyword evidence="1" id="KW-0732">Signal</keyword>
<dbReference type="SUPFAM" id="SSF51126">
    <property type="entry name" value="Pectin lyase-like"/>
    <property type="match status" value="3"/>
</dbReference>
<dbReference type="Gene3D" id="2.160.20.10">
    <property type="entry name" value="Single-stranded right-handed beta-helix, Pectin lyase-like"/>
    <property type="match status" value="3"/>
</dbReference>
<comment type="caution">
    <text evidence="3">The sequence shown here is derived from an EMBL/GenBank/DDBJ whole genome shotgun (WGS) entry which is preliminary data.</text>
</comment>
<accession>A0A3S1CBE1</accession>
<keyword evidence="4" id="KW-1185">Reference proteome</keyword>
<dbReference type="Proteomes" id="UP000271624">
    <property type="component" value="Unassembled WGS sequence"/>
</dbReference>
<feature type="signal peptide" evidence="1">
    <location>
        <begin position="1"/>
        <end position="33"/>
    </location>
</feature>
<dbReference type="RefSeq" id="WP_127083180.1">
    <property type="nucleotide sequence ID" value="NZ_RSCL01000012.1"/>
</dbReference>
<dbReference type="EMBL" id="RSCL01000012">
    <property type="protein sequence ID" value="RUT03907.1"/>
    <property type="molecule type" value="Genomic_DNA"/>
</dbReference>
<protein>
    <recommendedName>
        <fullName evidence="2">Filamentous haemagglutinin FhaB/tRNA nuclease CdiA-like TPS domain-containing protein</fullName>
    </recommendedName>
</protein>
<evidence type="ECO:0000313" key="4">
    <source>
        <dbReference type="Proteomes" id="UP000271624"/>
    </source>
</evidence>
<dbReference type="Pfam" id="PF05860">
    <property type="entry name" value="TPS"/>
    <property type="match status" value="1"/>
</dbReference>
<dbReference type="SMART" id="SM00912">
    <property type="entry name" value="Haemagg_act"/>
    <property type="match status" value="1"/>
</dbReference>
<dbReference type="InterPro" id="IPR008638">
    <property type="entry name" value="FhaB/CdiA-like_TPS"/>
</dbReference>